<evidence type="ECO:0000256" key="8">
    <source>
        <dbReference type="SAM" id="MobiDB-lite"/>
    </source>
</evidence>
<evidence type="ECO:0000256" key="5">
    <source>
        <dbReference type="ARBA" id="ARBA00023242"/>
    </source>
</evidence>
<dbReference type="FunFam" id="3.30.160.60:FF:000446">
    <property type="entry name" value="Zinc finger protein"/>
    <property type="match status" value="1"/>
</dbReference>
<dbReference type="OrthoDB" id="6077919at2759"/>
<comment type="caution">
    <text evidence="10">The sequence shown here is derived from an EMBL/GenBank/DDBJ whole genome shotgun (WGS) entry which is preliminary data.</text>
</comment>
<keyword evidence="5" id="KW-0539">Nucleus</keyword>
<evidence type="ECO:0000313" key="10">
    <source>
        <dbReference type="EMBL" id="RWS04025.1"/>
    </source>
</evidence>
<feature type="non-terminal residue" evidence="10">
    <location>
        <position position="616"/>
    </location>
</feature>
<keyword evidence="2" id="KW-0677">Repeat</keyword>
<dbReference type="InterPro" id="IPR036236">
    <property type="entry name" value="Znf_C2H2_sf"/>
</dbReference>
<feature type="domain" description="C2H2-type" evidence="9">
    <location>
        <begin position="434"/>
        <end position="462"/>
    </location>
</feature>
<keyword evidence="1" id="KW-0479">Metal-binding</keyword>
<dbReference type="PROSITE" id="PS00028">
    <property type="entry name" value="ZINC_FINGER_C2H2_1"/>
    <property type="match status" value="4"/>
</dbReference>
<evidence type="ECO:0000313" key="11">
    <source>
        <dbReference type="Proteomes" id="UP000285301"/>
    </source>
</evidence>
<gene>
    <name evidence="10" type="ORF">B4U79_12925</name>
</gene>
<evidence type="ECO:0000256" key="3">
    <source>
        <dbReference type="ARBA" id="ARBA00022771"/>
    </source>
</evidence>
<dbReference type="GO" id="GO:0008270">
    <property type="term" value="F:zinc ion binding"/>
    <property type="evidence" value="ECO:0007669"/>
    <property type="project" value="UniProtKB-KW"/>
</dbReference>
<dbReference type="AlphaFoldDB" id="A0A3S3NJM5"/>
<proteinExistence type="inferred from homology"/>
<dbReference type="InterPro" id="IPR050527">
    <property type="entry name" value="Snail/Krueppel_Znf"/>
</dbReference>
<feature type="region of interest" description="Disordered" evidence="8">
    <location>
        <begin position="508"/>
        <end position="536"/>
    </location>
</feature>
<dbReference type="Proteomes" id="UP000285301">
    <property type="component" value="Unassembled WGS sequence"/>
</dbReference>
<dbReference type="PANTHER" id="PTHR24388:SF104">
    <property type="entry name" value="AT-RICH BINDING PROTEIN-RELATED"/>
    <property type="match status" value="1"/>
</dbReference>
<feature type="compositionally biased region" description="Basic and acidic residues" evidence="8">
    <location>
        <begin position="524"/>
        <end position="536"/>
    </location>
</feature>
<organism evidence="10 11">
    <name type="scientific">Dinothrombium tinctorium</name>
    <dbReference type="NCBI Taxonomy" id="1965070"/>
    <lineage>
        <taxon>Eukaryota</taxon>
        <taxon>Metazoa</taxon>
        <taxon>Ecdysozoa</taxon>
        <taxon>Arthropoda</taxon>
        <taxon>Chelicerata</taxon>
        <taxon>Arachnida</taxon>
        <taxon>Acari</taxon>
        <taxon>Acariformes</taxon>
        <taxon>Trombidiformes</taxon>
        <taxon>Prostigmata</taxon>
        <taxon>Anystina</taxon>
        <taxon>Parasitengona</taxon>
        <taxon>Trombidioidea</taxon>
        <taxon>Trombidiidae</taxon>
        <taxon>Dinothrombium</taxon>
    </lineage>
</organism>
<accession>A0A3S3NJM5</accession>
<dbReference type="SUPFAM" id="SSF57667">
    <property type="entry name" value="beta-beta-alpha zinc fingers"/>
    <property type="match status" value="3"/>
</dbReference>
<dbReference type="GO" id="GO:0005634">
    <property type="term" value="C:nucleus"/>
    <property type="evidence" value="ECO:0007669"/>
    <property type="project" value="UniProtKB-SubCell"/>
</dbReference>
<dbReference type="PANTHER" id="PTHR24388">
    <property type="entry name" value="ZINC FINGER PROTEIN"/>
    <property type="match status" value="1"/>
</dbReference>
<dbReference type="EMBL" id="NCKU01005937">
    <property type="protein sequence ID" value="RWS04025.1"/>
    <property type="molecule type" value="Genomic_DNA"/>
</dbReference>
<evidence type="ECO:0000256" key="7">
    <source>
        <dbReference type="PROSITE-ProRule" id="PRU00042"/>
    </source>
</evidence>
<feature type="domain" description="C2H2-type" evidence="9">
    <location>
        <begin position="321"/>
        <end position="348"/>
    </location>
</feature>
<evidence type="ECO:0000256" key="1">
    <source>
        <dbReference type="ARBA" id="ARBA00022723"/>
    </source>
</evidence>
<feature type="region of interest" description="Disordered" evidence="8">
    <location>
        <begin position="167"/>
        <end position="193"/>
    </location>
</feature>
<feature type="domain" description="C2H2-type" evidence="9">
    <location>
        <begin position="406"/>
        <end position="433"/>
    </location>
</feature>
<dbReference type="STRING" id="1965070.A0A3S3NJM5"/>
<feature type="domain" description="C2H2-type" evidence="9">
    <location>
        <begin position="378"/>
        <end position="405"/>
    </location>
</feature>
<protein>
    <submittedName>
        <fullName evidence="10">Transcriptional repressor CTCFL-like isoform X2</fullName>
    </submittedName>
</protein>
<keyword evidence="3 7" id="KW-0863">Zinc-finger</keyword>
<evidence type="ECO:0000256" key="2">
    <source>
        <dbReference type="ARBA" id="ARBA00022737"/>
    </source>
</evidence>
<dbReference type="SMART" id="SM00355">
    <property type="entry name" value="ZnF_C2H2"/>
    <property type="match status" value="7"/>
</dbReference>
<dbReference type="FunFam" id="3.30.160.60:FF:000100">
    <property type="entry name" value="Zinc finger 45-like"/>
    <property type="match status" value="1"/>
</dbReference>
<keyword evidence="11" id="KW-1185">Reference proteome</keyword>
<keyword evidence="4" id="KW-0862">Zinc</keyword>
<reference evidence="10 11" key="1">
    <citation type="journal article" date="2018" name="Gigascience">
        <title>Genomes of trombidid mites reveal novel predicted allergens and laterally-transferred genes associated with secondary metabolism.</title>
        <authorList>
            <person name="Dong X."/>
            <person name="Chaisiri K."/>
            <person name="Xia D."/>
            <person name="Armstrong S.D."/>
            <person name="Fang Y."/>
            <person name="Donnelly M.J."/>
            <person name="Kadowaki T."/>
            <person name="McGarry J.W."/>
            <person name="Darby A.C."/>
            <person name="Makepeace B.L."/>
        </authorList>
    </citation>
    <scope>NUCLEOTIDE SEQUENCE [LARGE SCALE GENOMIC DNA]</scope>
    <source>
        <strain evidence="10">UoL-WK</strain>
    </source>
</reference>
<dbReference type="FunFam" id="3.30.160.60:FF:000373">
    <property type="entry name" value="Putative transcriptional repressor ctcf"/>
    <property type="match status" value="1"/>
</dbReference>
<comment type="similarity">
    <text evidence="6">Belongs to the snail C2H2-type zinc-finger protein family.</text>
</comment>
<dbReference type="GO" id="GO:0000981">
    <property type="term" value="F:DNA-binding transcription factor activity, RNA polymerase II-specific"/>
    <property type="evidence" value="ECO:0007669"/>
    <property type="project" value="TreeGrafter"/>
</dbReference>
<dbReference type="Pfam" id="PF00096">
    <property type="entry name" value="zf-C2H2"/>
    <property type="match status" value="2"/>
</dbReference>
<sequence>MEDEKEEAASALISLSNADAFGVGFEQSDDNFQQDLRNFNQLPTHYDREFFFDRAENDANFIGEHSNLSRPIPFYHSCNCQNITSIEMHYSQQFTSSISHFPLFSNFRNFYGNEPHAENRHDIEENSSASEQMQEIHDLSQFPVPVHPISPIPFHPPFEYSTIKQERVEEERDKEGDREGSPTKNQDESQNRNLRFHFDTHPPHLYMQTCDYQFSPLSFPNPSNFASLPLPPYSSPAILPTESEINNDAPEMSSFVYDFGHMLRVASKTHSRRKTRRSKRVEEDPNSAEGDFRCILCEFYTNSALEFFEHTDNHANSEPPFICPICAKDFAYLPIWRNHLFSHMYLRPFKCNDCEASYTTNGELARHKRYKHGGGKPHKCDRCNYECVEMAKLQRHQRMHNGEKPFNCPSCDYSSYDKSKIRRHYVIHTREKPFACELCQARFTQSGSLKTHLAKVHHLNKVEFRCVFCNLFVTANMGELRNHMKMIHRVIDFPVVVNKEVVINPMEVQTQQNAEETEQISEEQIERNDSDLSKSKGAEIDKKVAAANAINDNVEKALTSMKDAVNKVSICGESHDKTVEKTFAKKAKERGEPINAAIGVSKNANNNVEKTFYVIK</sequence>
<dbReference type="GO" id="GO:0000978">
    <property type="term" value="F:RNA polymerase II cis-regulatory region sequence-specific DNA binding"/>
    <property type="evidence" value="ECO:0007669"/>
    <property type="project" value="TreeGrafter"/>
</dbReference>
<dbReference type="PROSITE" id="PS50157">
    <property type="entry name" value="ZINC_FINGER_C2H2_2"/>
    <property type="match status" value="5"/>
</dbReference>
<feature type="domain" description="C2H2-type" evidence="9">
    <location>
        <begin position="349"/>
        <end position="377"/>
    </location>
</feature>
<dbReference type="Gene3D" id="3.30.160.60">
    <property type="entry name" value="Classic Zinc Finger"/>
    <property type="match status" value="5"/>
</dbReference>
<name>A0A3S3NJM5_9ACAR</name>
<evidence type="ECO:0000259" key="9">
    <source>
        <dbReference type="PROSITE" id="PS50157"/>
    </source>
</evidence>
<evidence type="ECO:0000256" key="6">
    <source>
        <dbReference type="ARBA" id="ARBA00037948"/>
    </source>
</evidence>
<evidence type="ECO:0000256" key="4">
    <source>
        <dbReference type="ARBA" id="ARBA00022833"/>
    </source>
</evidence>
<dbReference type="InterPro" id="IPR013087">
    <property type="entry name" value="Znf_C2H2_type"/>
</dbReference>